<protein>
    <submittedName>
        <fullName evidence="1">PD-(D/E)XK nuclease family protein</fullName>
    </submittedName>
</protein>
<dbReference type="Pfam" id="PF14281">
    <property type="entry name" value="PDDEXK_4"/>
    <property type="match status" value="1"/>
</dbReference>
<evidence type="ECO:0000313" key="2">
    <source>
        <dbReference type="Proteomes" id="UP001606303"/>
    </source>
</evidence>
<comment type="caution">
    <text evidence="1">The sequence shown here is derived from an EMBL/GenBank/DDBJ whole genome shotgun (WGS) entry which is preliminary data.</text>
</comment>
<reference evidence="1 2" key="1">
    <citation type="submission" date="2024-08" db="EMBL/GenBank/DDBJ databases">
        <authorList>
            <person name="Lu H."/>
        </authorList>
    </citation>
    <scope>NUCLEOTIDE SEQUENCE [LARGE SCALE GENOMIC DNA]</scope>
    <source>
        <strain evidence="1 2">BYS87W</strain>
    </source>
</reference>
<dbReference type="InterPro" id="IPR029470">
    <property type="entry name" value="PDDEXK_4"/>
</dbReference>
<evidence type="ECO:0000313" key="1">
    <source>
        <dbReference type="EMBL" id="MFG6468413.1"/>
    </source>
</evidence>
<dbReference type="EMBL" id="JBIGIB010000005">
    <property type="protein sequence ID" value="MFG6468413.1"/>
    <property type="molecule type" value="Genomic_DNA"/>
</dbReference>
<dbReference type="Proteomes" id="UP001606303">
    <property type="component" value="Unassembled WGS sequence"/>
</dbReference>
<sequence>MPKVPIVDYLKTLASMWQAHAPSGGISLDSYARQLALYAKELNCGPGAPDVGLDLFRQLVMARENDLRWRMLGANVQRKSELSSVQRSALLSLEVEPDLLGPMRELRYEPIHTKLLAYHLDPVNGSELAPQLLEAFLISMSRYCQERGYAEPTYAPGCEVSVEPERTTSKGRVDISISLSNMLILVENKIDATEGHAQLDRYHDALTELRGARQGLLVYLTLPGAQPPRSRVPCVHMTFRDVLHAWLPFSNQADGSSNYLARYLKSIAVGLLELCRQGGFDRWSLREQRAMLELVEECVA</sequence>
<keyword evidence="2" id="KW-1185">Reference proteome</keyword>
<proteinExistence type="predicted"/>
<organism evidence="1 2">
    <name type="scientific">Pelomonas baiyunensis</name>
    <dbReference type="NCBI Taxonomy" id="3299026"/>
    <lineage>
        <taxon>Bacteria</taxon>
        <taxon>Pseudomonadati</taxon>
        <taxon>Pseudomonadota</taxon>
        <taxon>Betaproteobacteria</taxon>
        <taxon>Burkholderiales</taxon>
        <taxon>Sphaerotilaceae</taxon>
        <taxon>Roseateles</taxon>
    </lineage>
</organism>
<gene>
    <name evidence="1" type="ORF">ACG01O_17450</name>
</gene>
<accession>A0ABW7H2J0</accession>
<name>A0ABW7H2J0_9BURK</name>
<dbReference type="RefSeq" id="WP_394386573.1">
    <property type="nucleotide sequence ID" value="NZ_JBIGIB010000005.1"/>
</dbReference>